<dbReference type="EMBL" id="JAQQXQ010000003">
    <property type="protein sequence ID" value="MDC8753965.1"/>
    <property type="molecule type" value="Genomic_DNA"/>
</dbReference>
<evidence type="ECO:0000313" key="7">
    <source>
        <dbReference type="Proteomes" id="UP001216558"/>
    </source>
</evidence>
<keyword evidence="2" id="KW-0732">Signal</keyword>
<evidence type="ECO:0000259" key="5">
    <source>
        <dbReference type="Pfam" id="PF13505"/>
    </source>
</evidence>
<dbReference type="PANTHER" id="PTHR34001">
    <property type="entry name" value="BLL7405 PROTEIN"/>
    <property type="match status" value="1"/>
</dbReference>
<protein>
    <submittedName>
        <fullName evidence="6">Outer membrane beta-barrel protein</fullName>
    </submittedName>
</protein>
<comment type="similarity">
    <text evidence="4">Belongs to the Omp25/RopB family.</text>
</comment>
<sequence length="106" mass="11688">MDGNAITIDPRYSFDLSARAGYLVNDKTLVYLRGGYANLQVRTTLSGEEGPHQASDNLDGWLVGGGVERAITDNISARVEYRFSDFGNNGGQWDQHQALADVIYNF</sequence>
<evidence type="ECO:0000256" key="1">
    <source>
        <dbReference type="ARBA" id="ARBA00004370"/>
    </source>
</evidence>
<organism evidence="6 7">
    <name type="scientific">Erythrobacter fulvus</name>
    <dbReference type="NCBI Taxonomy" id="2987523"/>
    <lineage>
        <taxon>Bacteria</taxon>
        <taxon>Pseudomonadati</taxon>
        <taxon>Pseudomonadota</taxon>
        <taxon>Alphaproteobacteria</taxon>
        <taxon>Sphingomonadales</taxon>
        <taxon>Erythrobacteraceae</taxon>
        <taxon>Erythrobacter/Porphyrobacter group</taxon>
        <taxon>Erythrobacter</taxon>
    </lineage>
</organism>
<dbReference type="Gene3D" id="2.40.160.20">
    <property type="match status" value="1"/>
</dbReference>
<dbReference type="Proteomes" id="UP001216558">
    <property type="component" value="Unassembled WGS sequence"/>
</dbReference>
<dbReference type="RefSeq" id="WP_273676678.1">
    <property type="nucleotide sequence ID" value="NZ_JAQQXQ010000003.1"/>
</dbReference>
<dbReference type="InterPro" id="IPR011250">
    <property type="entry name" value="OMP/PagP_B-barrel"/>
</dbReference>
<dbReference type="InterPro" id="IPR051692">
    <property type="entry name" value="OMP-like"/>
</dbReference>
<accession>A0ABT5JMI4</accession>
<evidence type="ECO:0000256" key="3">
    <source>
        <dbReference type="ARBA" id="ARBA00023136"/>
    </source>
</evidence>
<proteinExistence type="inferred from homology"/>
<reference evidence="6 7" key="1">
    <citation type="submission" date="2022-10" db="EMBL/GenBank/DDBJ databases">
        <title>Erythrobacter sp. sf7 Genome sequencing.</title>
        <authorList>
            <person name="Park S."/>
        </authorList>
    </citation>
    <scope>NUCLEOTIDE SEQUENCE [LARGE SCALE GENOMIC DNA]</scope>
    <source>
        <strain evidence="7">sf7</strain>
    </source>
</reference>
<gene>
    <name evidence="6" type="ORF">OIK40_04825</name>
</gene>
<feature type="domain" description="Outer membrane protein beta-barrel" evidence="5">
    <location>
        <begin position="13"/>
        <end position="106"/>
    </location>
</feature>
<comment type="subcellular location">
    <subcellularLocation>
        <location evidence="1">Membrane</location>
    </subcellularLocation>
</comment>
<evidence type="ECO:0000313" key="6">
    <source>
        <dbReference type="EMBL" id="MDC8753965.1"/>
    </source>
</evidence>
<evidence type="ECO:0000256" key="2">
    <source>
        <dbReference type="ARBA" id="ARBA00022729"/>
    </source>
</evidence>
<keyword evidence="7" id="KW-1185">Reference proteome</keyword>
<comment type="caution">
    <text evidence="6">The sequence shown here is derived from an EMBL/GenBank/DDBJ whole genome shotgun (WGS) entry which is preliminary data.</text>
</comment>
<dbReference type="Pfam" id="PF13505">
    <property type="entry name" value="OMP_b-brl"/>
    <property type="match status" value="1"/>
</dbReference>
<evidence type="ECO:0000256" key="4">
    <source>
        <dbReference type="ARBA" id="ARBA00038306"/>
    </source>
</evidence>
<name>A0ABT5JMI4_9SPHN</name>
<dbReference type="SUPFAM" id="SSF56925">
    <property type="entry name" value="OMPA-like"/>
    <property type="match status" value="1"/>
</dbReference>
<dbReference type="InterPro" id="IPR027385">
    <property type="entry name" value="Beta-barrel_OMP"/>
</dbReference>
<keyword evidence="3" id="KW-0472">Membrane</keyword>
<dbReference type="PANTHER" id="PTHR34001:SF3">
    <property type="entry name" value="BLL7405 PROTEIN"/>
    <property type="match status" value="1"/>
</dbReference>